<protein>
    <submittedName>
        <fullName evidence="2">Predicted ATP-binding protein involved in virulence</fullName>
    </submittedName>
</protein>
<keyword evidence="3" id="KW-1185">Reference proteome</keyword>
<evidence type="ECO:0000259" key="1">
    <source>
        <dbReference type="Pfam" id="PF13175"/>
    </source>
</evidence>
<name>A0ABP1YLU1_YERAL</name>
<comment type="caution">
    <text evidence="2">The sequence shown here is derived from an EMBL/GenBank/DDBJ whole genome shotgun (WGS) entry which is preliminary data.</text>
</comment>
<dbReference type="SUPFAM" id="SSF52540">
    <property type="entry name" value="P-loop containing nucleoside triphosphate hydrolases"/>
    <property type="match status" value="1"/>
</dbReference>
<sequence>MNIIGFEAKKVYGYLDVKINFNKDVTFLVGGNGSGKTTILRIMQAILNPNIKELVVIPFESADLIIDDNSSPLTISVRKDKRKIDVFLSSLNEVMTIPNINNSDEFVVGNKSEDDEIYQRIERDNFSNEVYLKLKKMSKPIFLGLDRRSISNSNYPLQDDIYFRRHVTSNKREVYYGTLGEALIHTEMMVQDSYRRIRNFEEKQGNYLIDKILKSSFKFTDFNRVNIEPSAMDWMERENIIKRK</sequence>
<dbReference type="Gene3D" id="3.40.50.300">
    <property type="entry name" value="P-loop containing nucleotide triphosphate hydrolases"/>
    <property type="match status" value="1"/>
</dbReference>
<dbReference type="RefSeq" id="WP_049603324.1">
    <property type="nucleotide sequence ID" value="NZ_CQEH01000002.1"/>
</dbReference>
<keyword evidence="2" id="KW-0067">ATP-binding</keyword>
<dbReference type="InterPro" id="IPR027417">
    <property type="entry name" value="P-loop_NTPase"/>
</dbReference>
<reference evidence="2 3" key="1">
    <citation type="submission" date="2015-03" db="EMBL/GenBank/DDBJ databases">
        <authorList>
            <consortium name="Pathogen Informatics"/>
            <person name="Murphy D."/>
        </authorList>
    </citation>
    <scope>NUCLEOTIDE SEQUENCE [LARGE SCALE GENOMIC DNA]</scope>
    <source>
        <strain evidence="2 3">IP08791</strain>
    </source>
</reference>
<evidence type="ECO:0000313" key="2">
    <source>
        <dbReference type="EMBL" id="CNK60061.1"/>
    </source>
</evidence>
<dbReference type="Proteomes" id="UP000038647">
    <property type="component" value="Unassembled WGS sequence"/>
</dbReference>
<organism evidence="2 3">
    <name type="scientific">Yersinia aldovae</name>
    <dbReference type="NCBI Taxonomy" id="29483"/>
    <lineage>
        <taxon>Bacteria</taxon>
        <taxon>Pseudomonadati</taxon>
        <taxon>Pseudomonadota</taxon>
        <taxon>Gammaproteobacteria</taxon>
        <taxon>Enterobacterales</taxon>
        <taxon>Yersiniaceae</taxon>
        <taxon>Yersinia</taxon>
    </lineage>
</organism>
<feature type="domain" description="Endonuclease GajA/Old nuclease/RecF-like AAA" evidence="1">
    <location>
        <begin position="14"/>
        <end position="205"/>
    </location>
</feature>
<gene>
    <name evidence="2" type="ORF">ERS137966_00712</name>
</gene>
<dbReference type="Pfam" id="PF13175">
    <property type="entry name" value="AAA_15"/>
    <property type="match status" value="1"/>
</dbReference>
<proteinExistence type="predicted"/>
<accession>A0ABP1YLU1</accession>
<evidence type="ECO:0000313" key="3">
    <source>
        <dbReference type="Proteomes" id="UP000038647"/>
    </source>
</evidence>
<keyword evidence="2" id="KW-0547">Nucleotide-binding</keyword>
<dbReference type="GO" id="GO:0005524">
    <property type="term" value="F:ATP binding"/>
    <property type="evidence" value="ECO:0007669"/>
    <property type="project" value="UniProtKB-KW"/>
</dbReference>
<dbReference type="InterPro" id="IPR041685">
    <property type="entry name" value="AAA_GajA/Old/RecF-like"/>
</dbReference>
<dbReference type="EMBL" id="CQEH01000002">
    <property type="protein sequence ID" value="CNK60061.1"/>
    <property type="molecule type" value="Genomic_DNA"/>
</dbReference>